<keyword evidence="5" id="KW-0472">Membrane</keyword>
<protein>
    <recommendedName>
        <fullName evidence="6">Aldehyde dehydrogenase domain-containing protein</fullName>
    </recommendedName>
</protein>
<dbReference type="InterPro" id="IPR029510">
    <property type="entry name" value="Ald_DH_CS_GLU"/>
</dbReference>
<dbReference type="PROSITE" id="PS00687">
    <property type="entry name" value="ALDEHYDE_DEHYDR_GLU"/>
    <property type="match status" value="1"/>
</dbReference>
<keyword evidence="5" id="KW-0812">Transmembrane</keyword>
<dbReference type="GO" id="GO:0016620">
    <property type="term" value="F:oxidoreductase activity, acting on the aldehyde or oxo group of donors, NAD or NADP as acceptor"/>
    <property type="evidence" value="ECO:0007669"/>
    <property type="project" value="InterPro"/>
</dbReference>
<comment type="caution">
    <text evidence="7">The sequence shown here is derived from an EMBL/GenBank/DDBJ whole genome shotgun (WGS) entry which is preliminary data.</text>
</comment>
<feature type="domain" description="Aldehyde dehydrogenase" evidence="6">
    <location>
        <begin position="140"/>
        <end position="605"/>
    </location>
</feature>
<feature type="transmembrane region" description="Helical" evidence="5">
    <location>
        <begin position="64"/>
        <end position="84"/>
    </location>
</feature>
<evidence type="ECO:0000256" key="5">
    <source>
        <dbReference type="SAM" id="Phobius"/>
    </source>
</evidence>
<dbReference type="PANTHER" id="PTHR11699">
    <property type="entry name" value="ALDEHYDE DEHYDROGENASE-RELATED"/>
    <property type="match status" value="1"/>
</dbReference>
<dbReference type="EMBL" id="BNJQ01000038">
    <property type="protein sequence ID" value="GHP12080.1"/>
    <property type="molecule type" value="Genomic_DNA"/>
</dbReference>
<dbReference type="InterPro" id="IPR016160">
    <property type="entry name" value="Ald_DH_CS_CYS"/>
</dbReference>
<evidence type="ECO:0000256" key="3">
    <source>
        <dbReference type="PROSITE-ProRule" id="PRU10007"/>
    </source>
</evidence>
<name>A0A830I212_9CHLO</name>
<dbReference type="FunFam" id="3.40.309.10:FF:000009">
    <property type="entry name" value="Aldehyde dehydrogenase A"/>
    <property type="match status" value="1"/>
</dbReference>
<dbReference type="InterPro" id="IPR015590">
    <property type="entry name" value="Aldehyde_DH_dom"/>
</dbReference>
<evidence type="ECO:0000256" key="4">
    <source>
        <dbReference type="RuleBase" id="RU003345"/>
    </source>
</evidence>
<dbReference type="SUPFAM" id="SSF53720">
    <property type="entry name" value="ALDH-like"/>
    <property type="match status" value="1"/>
</dbReference>
<dbReference type="AlphaFoldDB" id="A0A830I212"/>
<reference evidence="7" key="1">
    <citation type="submission" date="2020-10" db="EMBL/GenBank/DDBJ databases">
        <title>Unveiling of a novel bifunctional photoreceptor, Dualchrome1, isolated from a cosmopolitan green alga.</title>
        <authorList>
            <person name="Suzuki S."/>
            <person name="Kawachi M."/>
        </authorList>
    </citation>
    <scope>NUCLEOTIDE SEQUENCE</scope>
    <source>
        <strain evidence="7">NIES 2893</strain>
    </source>
</reference>
<evidence type="ECO:0000313" key="7">
    <source>
        <dbReference type="EMBL" id="GHP12080.1"/>
    </source>
</evidence>
<feature type="transmembrane region" description="Helical" evidence="5">
    <location>
        <begin position="20"/>
        <end position="44"/>
    </location>
</feature>
<keyword evidence="8" id="KW-1185">Reference proteome</keyword>
<feature type="active site" evidence="3">
    <location>
        <position position="374"/>
    </location>
</feature>
<organism evidence="7 8">
    <name type="scientific">Pycnococcus provasolii</name>
    <dbReference type="NCBI Taxonomy" id="41880"/>
    <lineage>
        <taxon>Eukaryota</taxon>
        <taxon>Viridiplantae</taxon>
        <taxon>Chlorophyta</taxon>
        <taxon>Pseudoscourfieldiophyceae</taxon>
        <taxon>Pseudoscourfieldiales</taxon>
        <taxon>Pycnococcaceae</taxon>
        <taxon>Pycnococcus</taxon>
    </lineage>
</organism>
<evidence type="ECO:0000259" key="6">
    <source>
        <dbReference type="Pfam" id="PF00171"/>
    </source>
</evidence>
<dbReference type="Pfam" id="PF00171">
    <property type="entry name" value="Aldedh"/>
    <property type="match status" value="1"/>
</dbReference>
<dbReference type="InterPro" id="IPR016162">
    <property type="entry name" value="Ald_DH_N"/>
</dbReference>
<dbReference type="InterPro" id="IPR016163">
    <property type="entry name" value="Ald_DH_C"/>
</dbReference>
<dbReference type="Gene3D" id="3.40.605.10">
    <property type="entry name" value="Aldehyde Dehydrogenase, Chain A, domain 1"/>
    <property type="match status" value="1"/>
</dbReference>
<accession>A0A830I212</accession>
<dbReference type="OrthoDB" id="310895at2759"/>
<proteinExistence type="inferred from homology"/>
<dbReference type="PROSITE" id="PS00070">
    <property type="entry name" value="ALDEHYDE_DEHYDR_CYS"/>
    <property type="match status" value="1"/>
</dbReference>
<evidence type="ECO:0000313" key="8">
    <source>
        <dbReference type="Proteomes" id="UP000660262"/>
    </source>
</evidence>
<keyword evidence="2 4" id="KW-0560">Oxidoreductase</keyword>
<gene>
    <name evidence="7" type="ORF">PPROV_001080700</name>
</gene>
<evidence type="ECO:0000256" key="1">
    <source>
        <dbReference type="ARBA" id="ARBA00009986"/>
    </source>
</evidence>
<comment type="similarity">
    <text evidence="1 4">Belongs to the aldehyde dehydrogenase family.</text>
</comment>
<dbReference type="InterPro" id="IPR016161">
    <property type="entry name" value="Ald_DH/histidinol_DH"/>
</dbReference>
<dbReference type="Gene3D" id="3.40.309.10">
    <property type="entry name" value="Aldehyde Dehydrogenase, Chain A, domain 2"/>
    <property type="match status" value="1"/>
</dbReference>
<keyword evidence="5" id="KW-1133">Transmembrane helix</keyword>
<evidence type="ECO:0000256" key="2">
    <source>
        <dbReference type="ARBA" id="ARBA00023002"/>
    </source>
</evidence>
<sequence length="675" mass="72282">MAPMLDHFAFMNGLGTIKDLLWVGPLGFMEIHVSFSGGGVVGGVSSGGWFGVTGRSGESVSVPIYVPGIFFVLPLIWFVMFPFLKGVFRFVSSTSSSLCRLLVPIQVPSISVPLLDSSESSDAISSSPSPPKQQPSPSIVPCYDPAQYADLGTMPAMTQKDVFGVCERASQAQNEWKHSSFHTRRQLLRILQKFILANQETICRVASRDSGKPLVDAAFGEVMVTCEKINWVLSEGEKWLKPEKRSSGTMMFYKKAWVEFVPVGVVGCIVPWNYPFHNVFNPLVAHVFAGNAVVIKVSEHASWSAKYYSRVIQEALKAVGAPENLVQIVTGYGDCGNALVTCPLVSKVVFVGSCPVGRKVMAAAVETLTPVVLELGGKDPIIVCDDADLTQAVPTAMRGTFQSCGQNCMGAERIIVHSSVRGAFTDQVVSAVKALRQGSPLAANARGAVVDCGAMCMPGEADRIQGLIDDAVSKGAKLLAGGDKTAAPPGGQFYPPTVITDVKAGMRILDEEVFGPVMVILPFDTDDEAIRIANACAFGLGGNVFSRNQNRALSLARRLECGMASINDFATTYMSQSLPFGGVKESGFERFGGVEGLRGCCHVKAYAQDIVPWLMDTRIPPPLQYPVAPNAFAFVSSLMRMFYGTDLVTRVRGLVGLAIASIPVSSTAASVDKTK</sequence>
<dbReference type="Proteomes" id="UP000660262">
    <property type="component" value="Unassembled WGS sequence"/>
</dbReference>